<dbReference type="RefSeq" id="WP_069460869.1">
    <property type="nucleotide sequence ID" value="NZ_CP034911.1"/>
</dbReference>
<sequence>MEAFVATDDAPKIRSDILTDMIERFQLVGPRLSGEHLDFDAGRAMMEPISDGLMFWVGASDFSACCGIRALIEMSTRMVAPTLDLDTWYFAEGTPFETVRRSLQGPRARP</sequence>
<evidence type="ECO:0000313" key="2">
    <source>
        <dbReference type="Proteomes" id="UP000094342"/>
    </source>
</evidence>
<accession>A0A1E3V587</accession>
<evidence type="ECO:0000313" key="1">
    <source>
        <dbReference type="EMBL" id="ODR88794.1"/>
    </source>
</evidence>
<organism evidence="1 2">
    <name type="scientific">Sinorhizobium alkalisoli</name>
    <dbReference type="NCBI Taxonomy" id="1752398"/>
    <lineage>
        <taxon>Bacteria</taxon>
        <taxon>Pseudomonadati</taxon>
        <taxon>Pseudomonadota</taxon>
        <taxon>Alphaproteobacteria</taxon>
        <taxon>Hyphomicrobiales</taxon>
        <taxon>Rhizobiaceae</taxon>
        <taxon>Sinorhizobium/Ensifer group</taxon>
        <taxon>Sinorhizobium</taxon>
    </lineage>
</organism>
<dbReference type="Proteomes" id="UP000094342">
    <property type="component" value="Unassembled WGS sequence"/>
</dbReference>
<protein>
    <submittedName>
        <fullName evidence="1">Uncharacterized protein</fullName>
    </submittedName>
</protein>
<proteinExistence type="predicted"/>
<keyword evidence="2" id="KW-1185">Reference proteome</keyword>
<dbReference type="EMBL" id="LYBW01000063">
    <property type="protein sequence ID" value="ODR88794.1"/>
    <property type="molecule type" value="Genomic_DNA"/>
</dbReference>
<gene>
    <name evidence="1" type="ORF">A8M32_23645</name>
</gene>
<name>A0A1E3V587_9HYPH</name>
<comment type="caution">
    <text evidence="1">The sequence shown here is derived from an EMBL/GenBank/DDBJ whole genome shotgun (WGS) entry which is preliminary data.</text>
</comment>
<dbReference type="AlphaFoldDB" id="A0A1E3V587"/>
<dbReference type="STRING" id="1752398.A8M32_23645"/>
<reference evidence="2" key="1">
    <citation type="submission" date="2016-05" db="EMBL/GenBank/DDBJ databases">
        <authorList>
            <person name="Li Y."/>
        </authorList>
    </citation>
    <scope>NUCLEOTIDE SEQUENCE [LARGE SCALE GENOMIC DNA]</scope>
    <source>
        <strain evidence="2">YIC4027</strain>
    </source>
</reference>